<feature type="disulfide bond" evidence="7">
    <location>
        <begin position="242"/>
        <end position="247"/>
    </location>
</feature>
<dbReference type="Pfam" id="PF00094">
    <property type="entry name" value="VWD"/>
    <property type="match status" value="1"/>
</dbReference>
<keyword evidence="3" id="KW-0929">Antimicrobial</keyword>
<keyword evidence="8" id="KW-0732">Signal</keyword>
<dbReference type="OrthoDB" id="6337871at2759"/>
<dbReference type="GO" id="GO:0003796">
    <property type="term" value="F:lysozyme activity"/>
    <property type="evidence" value="ECO:0007669"/>
    <property type="project" value="UniProtKB-EC"/>
</dbReference>
<feature type="chain" id="PRO_5035805897" description="lysozyme" evidence="8">
    <location>
        <begin position="20"/>
        <end position="729"/>
    </location>
</feature>
<proteinExistence type="predicted"/>
<comment type="caution">
    <text evidence="10">The sequence shown here is derived from an EMBL/GenBank/DDBJ whole genome shotgun (WGS) entry which is preliminary data.</text>
</comment>
<protein>
    <recommendedName>
        <fullName evidence="2">lysozyme</fullName>
        <ecNumber evidence="2">3.2.1.17</ecNumber>
    </recommendedName>
</protein>
<dbReference type="Pfam" id="PF05497">
    <property type="entry name" value="Destabilase"/>
    <property type="match status" value="1"/>
</dbReference>
<evidence type="ECO:0000256" key="2">
    <source>
        <dbReference type="ARBA" id="ARBA00012732"/>
    </source>
</evidence>
<keyword evidence="5" id="KW-0378">Hydrolase</keyword>
<dbReference type="EC" id="3.2.1.17" evidence="2"/>
<dbReference type="GO" id="GO:0042742">
    <property type="term" value="P:defense response to bacterium"/>
    <property type="evidence" value="ECO:0007669"/>
    <property type="project" value="UniProtKB-KW"/>
</dbReference>
<evidence type="ECO:0000256" key="8">
    <source>
        <dbReference type="SAM" id="SignalP"/>
    </source>
</evidence>
<evidence type="ECO:0000256" key="7">
    <source>
        <dbReference type="PIRSR" id="PIRSR608597-3"/>
    </source>
</evidence>
<keyword evidence="4" id="KW-0081">Bacteriolytic enzyme</keyword>
<reference evidence="10" key="1">
    <citation type="submission" date="2022-03" db="EMBL/GenBank/DDBJ databases">
        <authorList>
            <person name="Martin C."/>
        </authorList>
    </citation>
    <scope>NUCLEOTIDE SEQUENCE</scope>
</reference>
<evidence type="ECO:0000256" key="6">
    <source>
        <dbReference type="ARBA" id="ARBA00023295"/>
    </source>
</evidence>
<dbReference type="PROSITE" id="PS51909">
    <property type="entry name" value="LYSOZYME_I"/>
    <property type="match status" value="1"/>
</dbReference>
<dbReference type="InterPro" id="IPR052749">
    <property type="entry name" value="Alpha-tectorin"/>
</dbReference>
<feature type="signal peptide" evidence="8">
    <location>
        <begin position="1"/>
        <end position="19"/>
    </location>
</feature>
<dbReference type="PANTHER" id="PTHR46160:SF9">
    <property type="entry name" value="PROTEIN PRY2-RELATED"/>
    <property type="match status" value="1"/>
</dbReference>
<keyword evidence="6" id="KW-0326">Glycosidase</keyword>
<dbReference type="InterPro" id="IPR008597">
    <property type="entry name" value="Invert_lysozyme"/>
</dbReference>
<accession>A0A8S4Q900</accession>
<dbReference type="SMART" id="SM00216">
    <property type="entry name" value="VWD"/>
    <property type="match status" value="1"/>
</dbReference>
<dbReference type="EMBL" id="CAIIXF020000012">
    <property type="protein sequence ID" value="CAH1802236.1"/>
    <property type="molecule type" value="Genomic_DNA"/>
</dbReference>
<feature type="disulfide bond" evidence="7">
    <location>
        <begin position="237"/>
        <end position="319"/>
    </location>
</feature>
<evidence type="ECO:0000256" key="3">
    <source>
        <dbReference type="ARBA" id="ARBA00022529"/>
    </source>
</evidence>
<evidence type="ECO:0000256" key="1">
    <source>
        <dbReference type="ARBA" id="ARBA00000632"/>
    </source>
</evidence>
<dbReference type="PANTHER" id="PTHR46160">
    <property type="entry name" value="ALPHA-TECTORIN-RELATED"/>
    <property type="match status" value="1"/>
</dbReference>
<dbReference type="AlphaFoldDB" id="A0A8S4Q900"/>
<keyword evidence="11" id="KW-1185">Reference proteome</keyword>
<dbReference type="Gene3D" id="1.10.530.10">
    <property type="match status" value="1"/>
</dbReference>
<sequence length="729" mass="82082">MKQLIILSLLSVTCAIAFGEEGLYREGRQLQQIFNQCTFFDKLARLAKSYRTLPIADLIFEATAVSDLMQRYRAHHILKTYVSVFRKFVTPNVKLLAGFLVEFHSARPKMVDALAKITFNNAVKNKGLAFMKVSLPFYTHGSEMLKFEEISTFGLGSVLKSGVQLSKMVKKAMKISNSNEKTILSQLSKSILPLTKTAKTGWKAYGRINSGFKKILALIKKAGGSRRRSVRSTSDDCIDCMCKASGCEKYLGKCTNDGGTWRCGPMWISEAVWNECGRPKGDWKSCARDSVSCTKQCVRNYLNKYRTRCTGKPADQITCEEDAKLYMAGPPNGCKSTASWATNYWNSVKECLPVSKPYERESINGLNCAEPQFEPGCPKCGDKGTCGKVLSRRTFCKCNPMYYGELCTSRYTRNDMAECEAWGDVHYVTFDNATLDIQNECEVQLVNGFGIEPHFEVRLLPYKKSPGADVSFTKRITIITRDKTKQTWIEILHKDDKGHHVKVNGVRVTTSQLQEPYVHSVNYFIGGESEPIKHTIGLTTRKSTDFVEVNIEEGAGLIVQYDGNPANGYAYVRLTDNWKGNVNGVCGNFNGNPNDDLRKKSDPIYVNRGNEDNFGLLIGNSWKTSLVCRDTVKDDSIDMDRPWRDLEAGRNNKRRDINKLKLTKLYCQYADCGGETGTHKWESCVADTYYAVSVEQQCHILETSIFAASRCWRTEFNCSAIVEQGQNRK</sequence>
<keyword evidence="7" id="KW-1015">Disulfide bond</keyword>
<evidence type="ECO:0000313" key="10">
    <source>
        <dbReference type="EMBL" id="CAH1802236.1"/>
    </source>
</evidence>
<name>A0A8S4Q900_OWEFU</name>
<dbReference type="InterPro" id="IPR001846">
    <property type="entry name" value="VWF_type-D"/>
</dbReference>
<evidence type="ECO:0000259" key="9">
    <source>
        <dbReference type="PROSITE" id="PS51233"/>
    </source>
</evidence>
<evidence type="ECO:0000313" key="11">
    <source>
        <dbReference type="Proteomes" id="UP000749559"/>
    </source>
</evidence>
<feature type="disulfide bond" evidence="7">
    <location>
        <begin position="276"/>
        <end position="297"/>
    </location>
</feature>
<dbReference type="PROSITE" id="PS51233">
    <property type="entry name" value="VWFD"/>
    <property type="match status" value="1"/>
</dbReference>
<evidence type="ECO:0000256" key="4">
    <source>
        <dbReference type="ARBA" id="ARBA00022638"/>
    </source>
</evidence>
<evidence type="ECO:0000256" key="5">
    <source>
        <dbReference type="ARBA" id="ARBA00022801"/>
    </source>
</evidence>
<feature type="domain" description="VWFD" evidence="9">
    <location>
        <begin position="417"/>
        <end position="629"/>
    </location>
</feature>
<feature type="disulfide bond" evidence="7">
    <location>
        <begin position="286"/>
        <end position="293"/>
    </location>
</feature>
<dbReference type="GO" id="GO:0031640">
    <property type="term" value="P:killing of cells of another organism"/>
    <property type="evidence" value="ECO:0007669"/>
    <property type="project" value="UniProtKB-KW"/>
</dbReference>
<organism evidence="10 11">
    <name type="scientific">Owenia fusiformis</name>
    <name type="common">Polychaete worm</name>
    <dbReference type="NCBI Taxonomy" id="6347"/>
    <lineage>
        <taxon>Eukaryota</taxon>
        <taxon>Metazoa</taxon>
        <taxon>Spiralia</taxon>
        <taxon>Lophotrochozoa</taxon>
        <taxon>Annelida</taxon>
        <taxon>Polychaeta</taxon>
        <taxon>Sedentaria</taxon>
        <taxon>Canalipalpata</taxon>
        <taxon>Sabellida</taxon>
        <taxon>Oweniida</taxon>
        <taxon>Oweniidae</taxon>
        <taxon>Owenia</taxon>
    </lineage>
</organism>
<feature type="disulfide bond" evidence="7">
    <location>
        <begin position="254"/>
        <end position="263"/>
    </location>
</feature>
<gene>
    <name evidence="10" type="ORF">OFUS_LOCUS25941</name>
</gene>
<dbReference type="Proteomes" id="UP000749559">
    <property type="component" value="Unassembled WGS sequence"/>
</dbReference>
<comment type="catalytic activity">
    <reaction evidence="1">
        <text>Hydrolysis of (1-&gt;4)-beta-linkages between N-acetylmuramic acid and N-acetyl-D-glucosamine residues in a peptidoglycan and between N-acetyl-D-glucosamine residues in chitodextrins.</text>
        <dbReference type="EC" id="3.2.1.17"/>
    </reaction>
</comment>